<comment type="caution">
    <text evidence="2">The sequence shown here is derived from an EMBL/GenBank/DDBJ whole genome shotgun (WGS) entry which is preliminary data.</text>
</comment>
<dbReference type="Proteomes" id="UP000675379">
    <property type="component" value="Unassembled WGS sequence"/>
</dbReference>
<name>A0A941HQU0_9CLOT</name>
<evidence type="ECO:0000313" key="2">
    <source>
        <dbReference type="EMBL" id="MBR0575863.1"/>
    </source>
</evidence>
<feature type="transmembrane region" description="Helical" evidence="1">
    <location>
        <begin position="72"/>
        <end position="90"/>
    </location>
</feature>
<keyword evidence="1" id="KW-0472">Membrane</keyword>
<feature type="transmembrane region" description="Helical" evidence="1">
    <location>
        <begin position="97"/>
        <end position="116"/>
    </location>
</feature>
<evidence type="ECO:0000313" key="3">
    <source>
        <dbReference type="Proteomes" id="UP000675379"/>
    </source>
</evidence>
<accession>A0A941HQU0</accession>
<organism evidence="2 3">
    <name type="scientific">Proteiniclasticum sediminis</name>
    <dbReference type="NCBI Taxonomy" id="2804028"/>
    <lineage>
        <taxon>Bacteria</taxon>
        <taxon>Bacillati</taxon>
        <taxon>Bacillota</taxon>
        <taxon>Clostridia</taxon>
        <taxon>Eubacteriales</taxon>
        <taxon>Clostridiaceae</taxon>
        <taxon>Proteiniclasticum</taxon>
    </lineage>
</organism>
<keyword evidence="1" id="KW-0812">Transmembrane</keyword>
<protein>
    <submittedName>
        <fullName evidence="2">Uncharacterized protein</fullName>
    </submittedName>
</protein>
<gene>
    <name evidence="2" type="ORF">KCG48_05840</name>
</gene>
<keyword evidence="3" id="KW-1185">Reference proteome</keyword>
<dbReference type="AlphaFoldDB" id="A0A941HQU0"/>
<evidence type="ECO:0000256" key="1">
    <source>
        <dbReference type="SAM" id="Phobius"/>
    </source>
</evidence>
<keyword evidence="1" id="KW-1133">Transmembrane helix</keyword>
<dbReference type="EMBL" id="JAGSCS010000005">
    <property type="protein sequence ID" value="MBR0575863.1"/>
    <property type="molecule type" value="Genomic_DNA"/>
</dbReference>
<sequence>MRKDKEFPAKTLNLLLLITGILILLHSVEVLMRVKDVDVYENWQKAVLASGVYPEGITPSFSDYVGAELFRYFFRIAIPMAFGLYTFLTAKKLGVSALYLFVWTVTLFGGMAYTFFELNFSSLFYYLIIAGYLVLIITLLSLTGESKSKRNHKGGERSW</sequence>
<feature type="transmembrane region" description="Helical" evidence="1">
    <location>
        <begin position="122"/>
        <end position="143"/>
    </location>
</feature>
<reference evidence="2" key="1">
    <citation type="submission" date="2021-04" db="EMBL/GenBank/DDBJ databases">
        <title>Proteiniclasticum sedimins sp. nov., an obligate anaerobic bacterium isolated from anaerobic sludge.</title>
        <authorList>
            <person name="Liu J."/>
        </authorList>
    </citation>
    <scope>NUCLEOTIDE SEQUENCE</scope>
    <source>
        <strain evidence="2">BAD-10</strain>
    </source>
</reference>
<proteinExistence type="predicted"/>
<dbReference type="RefSeq" id="WP_211800527.1">
    <property type="nucleotide sequence ID" value="NZ_JAGSCS010000005.1"/>
</dbReference>
<feature type="transmembrane region" description="Helical" evidence="1">
    <location>
        <begin position="12"/>
        <end position="32"/>
    </location>
</feature>